<dbReference type="RefSeq" id="WP_267092306.1">
    <property type="nucleotide sequence ID" value="NZ_CP099534.1"/>
</dbReference>
<dbReference type="AlphaFoldDB" id="A0AA46PQ88"/>
<gene>
    <name evidence="2" type="ORF">NG824_11195</name>
</gene>
<dbReference type="Proteomes" id="UP001164392">
    <property type="component" value="Chromosome"/>
</dbReference>
<dbReference type="EMBL" id="CP099534">
    <property type="protein sequence ID" value="UYK87087.1"/>
    <property type="molecule type" value="Genomic_DNA"/>
</dbReference>
<reference evidence="2" key="1">
    <citation type="submission" date="2022-06" db="EMBL/GenBank/DDBJ databases">
        <title>Dynamics of rice microbiomes reveals core vertical transmitted seed endophytes.</title>
        <authorList>
            <person name="Liao K."/>
            <person name="Zhang X."/>
        </authorList>
    </citation>
    <scope>NUCLEOTIDE SEQUENCE</scope>
    <source>
        <strain evidence="2">JR3-14</strain>
    </source>
</reference>
<organism evidence="2 3">
    <name type="scientific">Xanthomonas sacchari</name>
    <dbReference type="NCBI Taxonomy" id="56458"/>
    <lineage>
        <taxon>Bacteria</taxon>
        <taxon>Pseudomonadati</taxon>
        <taxon>Pseudomonadota</taxon>
        <taxon>Gammaproteobacteria</taxon>
        <taxon>Lysobacterales</taxon>
        <taxon>Lysobacteraceae</taxon>
        <taxon>Xanthomonas</taxon>
    </lineage>
</organism>
<accession>A0AA46PQ88</accession>
<evidence type="ECO:0000313" key="2">
    <source>
        <dbReference type="EMBL" id="UYK87087.1"/>
    </source>
</evidence>
<sequence length="246" mass="27855">MAIGRRGERFHQEFRVATYGDADKTKAAAISYRDEVLKKIPAMSRSEFGTIVRSNNKSGVPGVFRREENGFARWCAMVSLPDGKTRRRTFGVVKYGEENARQKAVEARLELLKLLDGWFVHHPDAMPPGPAPTAVVEPTMPKREKTQAGKTWRQPSPEKRVYRTQIKWSLRSGAQVCRDYWVAECTLATGGTRRKQFSVTEYGEDDARRRAFEQRGAWLAQPPEPARRRAQRPRAGADSAKPQPGI</sequence>
<protein>
    <submittedName>
        <fullName evidence="2">AP2 domain-containing protein</fullName>
    </submittedName>
</protein>
<feature type="region of interest" description="Disordered" evidence="1">
    <location>
        <begin position="213"/>
        <end position="246"/>
    </location>
</feature>
<evidence type="ECO:0000256" key="1">
    <source>
        <dbReference type="SAM" id="MobiDB-lite"/>
    </source>
</evidence>
<evidence type="ECO:0000313" key="3">
    <source>
        <dbReference type="Proteomes" id="UP001164392"/>
    </source>
</evidence>
<dbReference type="Gene3D" id="1.20.5.2050">
    <property type="match status" value="1"/>
</dbReference>
<proteinExistence type="predicted"/>
<name>A0AA46PQ88_9XANT</name>